<reference evidence="5" key="1">
    <citation type="submission" date="2020-06" db="EMBL/GenBank/DDBJ databases">
        <authorList>
            <consortium name="Plant Systems Biology data submission"/>
        </authorList>
    </citation>
    <scope>NUCLEOTIDE SEQUENCE</scope>
    <source>
        <strain evidence="5">D6</strain>
    </source>
</reference>
<keyword evidence="5" id="KW-0675">Receptor</keyword>
<dbReference type="Gene3D" id="2.60.120.200">
    <property type="match status" value="1"/>
</dbReference>
<feature type="compositionally biased region" description="Basic and acidic residues" evidence="3">
    <location>
        <begin position="34"/>
        <end position="43"/>
    </location>
</feature>
<keyword evidence="5" id="KW-0418">Kinase</keyword>
<evidence type="ECO:0000259" key="4">
    <source>
        <dbReference type="Pfam" id="PF00139"/>
    </source>
</evidence>
<dbReference type="Proteomes" id="UP001153069">
    <property type="component" value="Unassembled WGS sequence"/>
</dbReference>
<gene>
    <name evidence="5" type="ORF">SEMRO_1691_G291460.1</name>
</gene>
<dbReference type="AlphaFoldDB" id="A0A9N8ERP8"/>
<protein>
    <submittedName>
        <fullName evidence="5">L-type lectin-domain containing receptor kinase</fullName>
    </submittedName>
</protein>
<keyword evidence="2" id="KW-0430">Lectin</keyword>
<evidence type="ECO:0000256" key="3">
    <source>
        <dbReference type="SAM" id="MobiDB-lite"/>
    </source>
</evidence>
<comment type="similarity">
    <text evidence="1">Belongs to the leguminous lectin family.</text>
</comment>
<evidence type="ECO:0000313" key="6">
    <source>
        <dbReference type="Proteomes" id="UP001153069"/>
    </source>
</evidence>
<name>A0A9N8ERP8_9STRA</name>
<feature type="region of interest" description="Disordered" evidence="3">
    <location>
        <begin position="75"/>
        <end position="107"/>
    </location>
</feature>
<dbReference type="InterPro" id="IPR013320">
    <property type="entry name" value="ConA-like_dom_sf"/>
</dbReference>
<dbReference type="InterPro" id="IPR050258">
    <property type="entry name" value="Leguminous_Lectin"/>
</dbReference>
<evidence type="ECO:0000256" key="2">
    <source>
        <dbReference type="ARBA" id="ARBA00022734"/>
    </source>
</evidence>
<dbReference type="PANTHER" id="PTHR32401:SF48">
    <property type="entry name" value="LEGUME LECTIN DOMAIN-CONTAINING PROTEIN"/>
    <property type="match status" value="1"/>
</dbReference>
<organism evidence="5 6">
    <name type="scientific">Seminavis robusta</name>
    <dbReference type="NCBI Taxonomy" id="568900"/>
    <lineage>
        <taxon>Eukaryota</taxon>
        <taxon>Sar</taxon>
        <taxon>Stramenopiles</taxon>
        <taxon>Ochrophyta</taxon>
        <taxon>Bacillariophyta</taxon>
        <taxon>Bacillariophyceae</taxon>
        <taxon>Bacillariophycidae</taxon>
        <taxon>Naviculales</taxon>
        <taxon>Naviculaceae</taxon>
        <taxon>Seminavis</taxon>
    </lineage>
</organism>
<feature type="compositionally biased region" description="Basic and acidic residues" evidence="3">
    <location>
        <begin position="1"/>
        <end position="16"/>
    </location>
</feature>
<comment type="caution">
    <text evidence="5">The sequence shown here is derived from an EMBL/GenBank/DDBJ whole genome shotgun (WGS) entry which is preliminary data.</text>
</comment>
<dbReference type="GO" id="GO:0016301">
    <property type="term" value="F:kinase activity"/>
    <property type="evidence" value="ECO:0007669"/>
    <property type="project" value="UniProtKB-KW"/>
</dbReference>
<feature type="domain" description="Legume lectin" evidence="4">
    <location>
        <begin position="185"/>
        <end position="357"/>
    </location>
</feature>
<sequence>MDRNNDNHQEEEDYHRGRNLRRRRKMSAFKQARSHHESHYDDDVKSDVHHDDWYYDDPDCYGVGVATRFPTFVPAPTPTTAQPSCDTTSNPETSAPTAVSASGAPSVAPDINFRDGFPCDDPPFTLNRSPTNDPFPLYIPTTENPDLCFLRMSEDVGSGDLDQPGFSSTAFLDLTFDADNPNRVFSMNIGYRVYGADEGSADGMAFVIHQDSRGKSALGAGGGSMGIYAEDGTGIQPALVIEWDTAENSELLDIGENNIHAIVVDGSGTLTELAQTLNIPIRTDDAGATSGRMWVDYCDGQTLQVYLNNAGDVKPAAPSLEAPFDMNSIFSGQNFVTGYGVATGLEADFHDITSWELVESCAR</sequence>
<dbReference type="Pfam" id="PF00139">
    <property type="entry name" value="Lectin_legB"/>
    <property type="match status" value="1"/>
</dbReference>
<feature type="region of interest" description="Disordered" evidence="3">
    <location>
        <begin position="1"/>
        <end position="43"/>
    </location>
</feature>
<dbReference type="PANTHER" id="PTHR32401">
    <property type="entry name" value="CONCANAVALIN A-LIKE LECTIN FAMILY PROTEIN"/>
    <property type="match status" value="1"/>
</dbReference>
<keyword evidence="5" id="KW-0808">Transferase</keyword>
<proteinExistence type="inferred from homology"/>
<dbReference type="SUPFAM" id="SSF49899">
    <property type="entry name" value="Concanavalin A-like lectins/glucanases"/>
    <property type="match status" value="1"/>
</dbReference>
<evidence type="ECO:0000256" key="1">
    <source>
        <dbReference type="ARBA" id="ARBA00007606"/>
    </source>
</evidence>
<evidence type="ECO:0000313" key="5">
    <source>
        <dbReference type="EMBL" id="CAB9525543.1"/>
    </source>
</evidence>
<dbReference type="InterPro" id="IPR001220">
    <property type="entry name" value="Legume_lectin_dom"/>
</dbReference>
<dbReference type="GO" id="GO:0030246">
    <property type="term" value="F:carbohydrate binding"/>
    <property type="evidence" value="ECO:0007669"/>
    <property type="project" value="UniProtKB-KW"/>
</dbReference>
<dbReference type="EMBL" id="CAICTM010001689">
    <property type="protein sequence ID" value="CAB9525543.1"/>
    <property type="molecule type" value="Genomic_DNA"/>
</dbReference>
<dbReference type="OrthoDB" id="54682at2759"/>
<feature type="compositionally biased region" description="Low complexity" evidence="3">
    <location>
        <begin position="93"/>
        <end position="107"/>
    </location>
</feature>
<feature type="compositionally biased region" description="Basic residues" evidence="3">
    <location>
        <begin position="17"/>
        <end position="27"/>
    </location>
</feature>
<keyword evidence="6" id="KW-1185">Reference proteome</keyword>
<accession>A0A9N8ERP8</accession>